<gene>
    <name evidence="13" type="ORF">PECAL_2P05240</name>
</gene>
<comment type="similarity">
    <text evidence="3 11">Belongs to the PIGV family.</text>
</comment>
<evidence type="ECO:0000256" key="6">
    <source>
        <dbReference type="ARBA" id="ARBA00022679"/>
    </source>
</evidence>
<evidence type="ECO:0000256" key="7">
    <source>
        <dbReference type="ARBA" id="ARBA00022692"/>
    </source>
</evidence>
<evidence type="ECO:0000256" key="9">
    <source>
        <dbReference type="ARBA" id="ARBA00022989"/>
    </source>
</evidence>
<dbReference type="Pfam" id="PF04188">
    <property type="entry name" value="Mannosyl_trans2"/>
    <property type="match status" value="2"/>
</dbReference>
<accession>A0A8J2WGH8</accession>
<keyword evidence="5 11" id="KW-0328">Glycosyltransferase</keyword>
<evidence type="ECO:0000256" key="4">
    <source>
        <dbReference type="ARBA" id="ARBA00022502"/>
    </source>
</evidence>
<evidence type="ECO:0000256" key="10">
    <source>
        <dbReference type="ARBA" id="ARBA00023136"/>
    </source>
</evidence>
<dbReference type="EMBL" id="CAKKNE010000002">
    <property type="protein sequence ID" value="CAH0367500.1"/>
    <property type="molecule type" value="Genomic_DNA"/>
</dbReference>
<comment type="function">
    <text evidence="11">Mannosyltransferase involved in glycosylphosphatidylinositol-anchor biosynthesis.</text>
</comment>
<dbReference type="GO" id="GO:0005789">
    <property type="term" value="C:endoplasmic reticulum membrane"/>
    <property type="evidence" value="ECO:0007669"/>
    <property type="project" value="UniProtKB-SubCell"/>
</dbReference>
<proteinExistence type="inferred from homology"/>
<dbReference type="AlphaFoldDB" id="A0A8J2WGH8"/>
<protein>
    <recommendedName>
        <fullName evidence="11">GPI mannosyltransferase 2</fullName>
        <ecNumber evidence="11">2.4.1.-</ecNumber>
    </recommendedName>
</protein>
<comment type="pathway">
    <text evidence="2 11">Glycolipid biosynthesis; glycosylphosphatidylinositol-anchor biosynthesis.</text>
</comment>
<evidence type="ECO:0000256" key="2">
    <source>
        <dbReference type="ARBA" id="ARBA00004687"/>
    </source>
</evidence>
<evidence type="ECO:0000256" key="5">
    <source>
        <dbReference type="ARBA" id="ARBA00022676"/>
    </source>
</evidence>
<organism evidence="13 14">
    <name type="scientific">Pelagomonas calceolata</name>
    <dbReference type="NCBI Taxonomy" id="35677"/>
    <lineage>
        <taxon>Eukaryota</taxon>
        <taxon>Sar</taxon>
        <taxon>Stramenopiles</taxon>
        <taxon>Ochrophyta</taxon>
        <taxon>Pelagophyceae</taxon>
        <taxon>Pelagomonadales</taxon>
        <taxon>Pelagomonadaceae</taxon>
        <taxon>Pelagomonas</taxon>
    </lineage>
</organism>
<evidence type="ECO:0000256" key="8">
    <source>
        <dbReference type="ARBA" id="ARBA00022824"/>
    </source>
</evidence>
<dbReference type="Proteomes" id="UP000789595">
    <property type="component" value="Unassembled WGS sequence"/>
</dbReference>
<dbReference type="GO" id="GO:0031501">
    <property type="term" value="C:mannosyltransferase complex"/>
    <property type="evidence" value="ECO:0007669"/>
    <property type="project" value="TreeGrafter"/>
</dbReference>
<keyword evidence="14" id="KW-1185">Reference proteome</keyword>
<dbReference type="PANTHER" id="PTHR12468">
    <property type="entry name" value="GPI MANNOSYLTRANSFERASE 2"/>
    <property type="match status" value="1"/>
</dbReference>
<keyword evidence="4 11" id="KW-0337">GPI-anchor biosynthesis</keyword>
<evidence type="ECO:0000256" key="1">
    <source>
        <dbReference type="ARBA" id="ARBA00004477"/>
    </source>
</evidence>
<dbReference type="PANTHER" id="PTHR12468:SF2">
    <property type="entry name" value="GPI MANNOSYLTRANSFERASE 2"/>
    <property type="match status" value="1"/>
</dbReference>
<keyword evidence="6 11" id="KW-0808">Transferase</keyword>
<evidence type="ECO:0000256" key="12">
    <source>
        <dbReference type="SAM" id="SignalP"/>
    </source>
</evidence>
<dbReference type="EC" id="2.4.1.-" evidence="11"/>
<name>A0A8J2WGH8_9STRA</name>
<dbReference type="GO" id="GO:0006506">
    <property type="term" value="P:GPI anchor biosynthetic process"/>
    <property type="evidence" value="ECO:0007669"/>
    <property type="project" value="UniProtKB-UniPathway"/>
</dbReference>
<keyword evidence="12" id="KW-0732">Signal</keyword>
<keyword evidence="9" id="KW-1133">Transmembrane helix</keyword>
<dbReference type="InterPro" id="IPR007315">
    <property type="entry name" value="PIG-V/Gpi18"/>
</dbReference>
<keyword evidence="8 11" id="KW-0256">Endoplasmic reticulum</keyword>
<comment type="caution">
    <text evidence="13">The sequence shown here is derived from an EMBL/GenBank/DDBJ whole genome shotgun (WGS) entry which is preliminary data.</text>
</comment>
<evidence type="ECO:0000256" key="11">
    <source>
        <dbReference type="RuleBase" id="RU363112"/>
    </source>
</evidence>
<evidence type="ECO:0000313" key="13">
    <source>
        <dbReference type="EMBL" id="CAH0367500.1"/>
    </source>
</evidence>
<sequence length="391" mass="42518">MPPAATLTRSTILQWALTSRILTVAWCVLSDLLLPDHAATDVERWQADQEAVLPAWLTRPFTRWDAAHLLRVARFGYVTDRDAAFFPLYPCLVHYVTKLLPFLAEAERYVVAGTFVSNACFVLAVLFAYDASLKFRPALADKTALALCATPASVFCSVPYSESLAALLGFGGVALLGRNRPWLASVLFASVAATRSNGCLLAIVVVADGLARSIPKRGRSLQLLGTSMRSALIILPPVAKDLWHFHKSGVARSAFAHAQSSGWGVGLFAYWQFKQIPNFVLAAPSLCLAMIACRDALKRRPPIKRLVADLRAGDDGARLSVIELALAAHAAATAGLCFFVAHVEIATRLLACGCLPFSWALTSVDRPFWRWCVLVFVVVGPAAHCNFLPWT</sequence>
<evidence type="ECO:0000256" key="3">
    <source>
        <dbReference type="ARBA" id="ARBA00008698"/>
    </source>
</evidence>
<dbReference type="GO" id="GO:0000009">
    <property type="term" value="F:alpha-1,6-mannosyltransferase activity"/>
    <property type="evidence" value="ECO:0007669"/>
    <property type="project" value="InterPro"/>
</dbReference>
<keyword evidence="10" id="KW-0472">Membrane</keyword>
<feature type="signal peptide" evidence="12">
    <location>
        <begin position="1"/>
        <end position="27"/>
    </location>
</feature>
<dbReference type="GO" id="GO:0004376">
    <property type="term" value="F:GPI mannosyltransferase activity"/>
    <property type="evidence" value="ECO:0007669"/>
    <property type="project" value="InterPro"/>
</dbReference>
<dbReference type="OrthoDB" id="10252502at2759"/>
<comment type="subcellular location">
    <subcellularLocation>
        <location evidence="1 11">Endoplasmic reticulum membrane</location>
        <topology evidence="1 11">Multi-pass membrane protein</topology>
    </subcellularLocation>
</comment>
<reference evidence="13" key="1">
    <citation type="submission" date="2021-11" db="EMBL/GenBank/DDBJ databases">
        <authorList>
            <consortium name="Genoscope - CEA"/>
            <person name="William W."/>
        </authorList>
    </citation>
    <scope>NUCLEOTIDE SEQUENCE</scope>
</reference>
<keyword evidence="7" id="KW-0812">Transmembrane</keyword>
<feature type="chain" id="PRO_5035173892" description="GPI mannosyltransferase 2" evidence="12">
    <location>
        <begin position="28"/>
        <end position="391"/>
    </location>
</feature>
<evidence type="ECO:0000313" key="14">
    <source>
        <dbReference type="Proteomes" id="UP000789595"/>
    </source>
</evidence>
<dbReference type="UniPathway" id="UPA00196"/>